<organism evidence="2">
    <name type="scientific">Amphimedon queenslandica</name>
    <name type="common">Sponge</name>
    <dbReference type="NCBI Taxonomy" id="400682"/>
    <lineage>
        <taxon>Eukaryota</taxon>
        <taxon>Metazoa</taxon>
        <taxon>Porifera</taxon>
        <taxon>Demospongiae</taxon>
        <taxon>Heteroscleromorpha</taxon>
        <taxon>Haplosclerida</taxon>
        <taxon>Niphatidae</taxon>
        <taxon>Amphimedon</taxon>
    </lineage>
</organism>
<evidence type="ECO:0000256" key="1">
    <source>
        <dbReference type="SAM" id="MobiDB-lite"/>
    </source>
</evidence>
<reference evidence="2" key="1">
    <citation type="submission" date="2017-05" db="UniProtKB">
        <authorList>
            <consortium name="EnsemblMetazoa"/>
        </authorList>
    </citation>
    <scope>IDENTIFICATION</scope>
</reference>
<accession>A0A1X7VAQ4</accession>
<dbReference type="InParanoid" id="A0A1X7VAQ4"/>
<protein>
    <submittedName>
        <fullName evidence="2">Uncharacterized protein</fullName>
    </submittedName>
</protein>
<feature type="region of interest" description="Disordered" evidence="1">
    <location>
        <begin position="91"/>
        <end position="117"/>
    </location>
</feature>
<feature type="compositionally biased region" description="Polar residues" evidence="1">
    <location>
        <begin position="91"/>
        <end position="110"/>
    </location>
</feature>
<dbReference type="AlphaFoldDB" id="A0A1X7VAQ4"/>
<name>A0A1X7VAQ4_AMPQE</name>
<evidence type="ECO:0000313" key="2">
    <source>
        <dbReference type="EnsemblMetazoa" id="Aqu2.1.37385_001"/>
    </source>
</evidence>
<sequence length="117" mass="12642">MKSMIKNRSNNTSVTSFTVTLLKAVKSCFMCTAHGENCEVKTTNIGGVDVMVEIQQALTQPLDSSSDSSKSPMEHQLLPCRRISYIEADTCSSEKSGTGSNISESGNGNETVEEDEQ</sequence>
<dbReference type="EnsemblMetazoa" id="Aqu2.1.37385_001">
    <property type="protein sequence ID" value="Aqu2.1.37385_001"/>
    <property type="gene ID" value="Aqu2.1.37385"/>
</dbReference>
<proteinExistence type="predicted"/>